<comment type="caution">
    <text evidence="5">The sequence shown here is derived from an EMBL/GenBank/DDBJ whole genome shotgun (WGS) entry which is preliminary data.</text>
</comment>
<evidence type="ECO:0000256" key="3">
    <source>
        <dbReference type="ARBA" id="ARBA00023242"/>
    </source>
</evidence>
<name>A0A438CK64_VITVI</name>
<comment type="subcellular location">
    <subcellularLocation>
        <location evidence="1">Nucleus</location>
    </subcellularLocation>
</comment>
<dbReference type="Proteomes" id="UP000288805">
    <property type="component" value="Unassembled WGS sequence"/>
</dbReference>
<reference evidence="5 6" key="1">
    <citation type="journal article" date="2018" name="PLoS Genet.">
        <title>Population sequencing reveals clonal diversity and ancestral inbreeding in the grapevine cultivar Chardonnay.</title>
        <authorList>
            <person name="Roach M.J."/>
            <person name="Johnson D.L."/>
            <person name="Bohlmann J."/>
            <person name="van Vuuren H.J."/>
            <person name="Jones S.J."/>
            <person name="Pretorius I.S."/>
            <person name="Schmidt S.A."/>
            <person name="Borneman A.R."/>
        </authorList>
    </citation>
    <scope>NUCLEOTIDE SEQUENCE [LARGE SCALE GENOMIC DNA]</scope>
    <source>
        <strain evidence="6">cv. Chardonnay</strain>
        <tissue evidence="5">Leaf</tissue>
    </source>
</reference>
<dbReference type="PANTHER" id="PTHR12972:SF0">
    <property type="entry name" value="PROTEIN DOWNSTREAM NEIGHBOR OF SON"/>
    <property type="match status" value="1"/>
</dbReference>
<dbReference type="AlphaFoldDB" id="A0A438CK64"/>
<evidence type="ECO:0000256" key="2">
    <source>
        <dbReference type="ARBA" id="ARBA00022473"/>
    </source>
</evidence>
<dbReference type="EMBL" id="QGNW01002191">
    <property type="protein sequence ID" value="RVW23607.1"/>
    <property type="molecule type" value="Genomic_DNA"/>
</dbReference>
<accession>A0A438CK64</accession>
<evidence type="ECO:0000256" key="4">
    <source>
        <dbReference type="ARBA" id="ARBA00025806"/>
    </source>
</evidence>
<protein>
    <submittedName>
        <fullName evidence="5">Uncharacterized protein</fullName>
    </submittedName>
</protein>
<keyword evidence="2" id="KW-0217">Developmental protein</keyword>
<dbReference type="InterPro" id="IPR024861">
    <property type="entry name" value="Donson"/>
</dbReference>
<evidence type="ECO:0000256" key="1">
    <source>
        <dbReference type="ARBA" id="ARBA00004123"/>
    </source>
</evidence>
<dbReference type="GO" id="GO:0005634">
    <property type="term" value="C:nucleus"/>
    <property type="evidence" value="ECO:0007669"/>
    <property type="project" value="UniProtKB-SubCell"/>
</dbReference>
<organism evidence="5 6">
    <name type="scientific">Vitis vinifera</name>
    <name type="common">Grape</name>
    <dbReference type="NCBI Taxonomy" id="29760"/>
    <lineage>
        <taxon>Eukaryota</taxon>
        <taxon>Viridiplantae</taxon>
        <taxon>Streptophyta</taxon>
        <taxon>Embryophyta</taxon>
        <taxon>Tracheophyta</taxon>
        <taxon>Spermatophyta</taxon>
        <taxon>Magnoliopsida</taxon>
        <taxon>eudicotyledons</taxon>
        <taxon>Gunneridae</taxon>
        <taxon>Pentapetalae</taxon>
        <taxon>rosids</taxon>
        <taxon>Vitales</taxon>
        <taxon>Vitaceae</taxon>
        <taxon>Viteae</taxon>
        <taxon>Vitis</taxon>
    </lineage>
</organism>
<comment type="similarity">
    <text evidence="4">Belongs to the DONSON family.</text>
</comment>
<dbReference type="PANTHER" id="PTHR12972">
    <property type="entry name" value="DOWNSTREAM NEIGHBOR OF SON"/>
    <property type="match status" value="1"/>
</dbReference>
<proteinExistence type="inferred from homology"/>
<evidence type="ECO:0000313" key="5">
    <source>
        <dbReference type="EMBL" id="RVW23607.1"/>
    </source>
</evidence>
<sequence>MLGISSSDLVLQVRCRELKRADRVAFPLRIQHGRRSKWKCFCWLSYSIEIKDAYIPPWIIFSISATMGSEGGALKLGMSNLVTFCNEPTSIALNAAVETVGQKSDTQGATGEGIQESTYAFGIPDAVVTSFMHSAFLKGLKIWQWFLSSACLSPV</sequence>
<gene>
    <name evidence="5" type="ORF">CK203_095850</name>
</gene>
<evidence type="ECO:0000313" key="6">
    <source>
        <dbReference type="Proteomes" id="UP000288805"/>
    </source>
</evidence>
<keyword evidence="3" id="KW-0539">Nucleus</keyword>